<name>A0A2K1LAE6_PHYPA</name>
<dbReference type="Gramene" id="Pp3c1_31068V3.1">
    <property type="protein sequence ID" value="PAC:32970413.CDS.1"/>
    <property type="gene ID" value="Pp3c1_31068"/>
</dbReference>
<evidence type="ECO:0000313" key="2">
    <source>
        <dbReference type="EMBL" id="PNR62996.1"/>
    </source>
</evidence>
<evidence type="ECO:0000313" key="4">
    <source>
        <dbReference type="Proteomes" id="UP000006727"/>
    </source>
</evidence>
<keyword evidence="4" id="KW-1185">Reference proteome</keyword>
<gene>
    <name evidence="2" type="ORF">PHYPA_001421</name>
</gene>
<accession>A0A2K1LAE6</accession>
<proteinExistence type="predicted"/>
<evidence type="ECO:0000313" key="3">
    <source>
        <dbReference type="EnsemblPlants" id="PAC:32970413.CDS.1"/>
    </source>
</evidence>
<reference evidence="3" key="3">
    <citation type="submission" date="2020-12" db="UniProtKB">
        <authorList>
            <consortium name="EnsemblPlants"/>
        </authorList>
    </citation>
    <scope>IDENTIFICATION</scope>
</reference>
<dbReference type="AlphaFoldDB" id="A0A2K1LAE6"/>
<sequence>MWKTKQGNGDGQSEPEASHRWPLHNGVAGSFASSFPSSDREFILESAIANACHALGAIRSEHILKIQSRNLPAR</sequence>
<evidence type="ECO:0000256" key="1">
    <source>
        <dbReference type="SAM" id="MobiDB-lite"/>
    </source>
</evidence>
<reference evidence="2 4" key="1">
    <citation type="journal article" date="2008" name="Science">
        <title>The Physcomitrella genome reveals evolutionary insights into the conquest of land by plants.</title>
        <authorList>
            <person name="Rensing S."/>
            <person name="Lang D."/>
            <person name="Zimmer A."/>
            <person name="Terry A."/>
            <person name="Salamov A."/>
            <person name="Shapiro H."/>
            <person name="Nishiyama T."/>
            <person name="Perroud P.-F."/>
            <person name="Lindquist E."/>
            <person name="Kamisugi Y."/>
            <person name="Tanahashi T."/>
            <person name="Sakakibara K."/>
            <person name="Fujita T."/>
            <person name="Oishi K."/>
            <person name="Shin-I T."/>
            <person name="Kuroki Y."/>
            <person name="Toyoda A."/>
            <person name="Suzuki Y."/>
            <person name="Hashimoto A."/>
            <person name="Yamaguchi K."/>
            <person name="Sugano A."/>
            <person name="Kohara Y."/>
            <person name="Fujiyama A."/>
            <person name="Anterola A."/>
            <person name="Aoki S."/>
            <person name="Ashton N."/>
            <person name="Barbazuk W.B."/>
            <person name="Barker E."/>
            <person name="Bennetzen J."/>
            <person name="Bezanilla M."/>
            <person name="Blankenship R."/>
            <person name="Cho S.H."/>
            <person name="Dutcher S."/>
            <person name="Estelle M."/>
            <person name="Fawcett J.A."/>
            <person name="Gundlach H."/>
            <person name="Hanada K."/>
            <person name="Heyl A."/>
            <person name="Hicks K.A."/>
            <person name="Hugh J."/>
            <person name="Lohr M."/>
            <person name="Mayer K."/>
            <person name="Melkozernov A."/>
            <person name="Murata T."/>
            <person name="Nelson D."/>
            <person name="Pils B."/>
            <person name="Prigge M."/>
            <person name="Reiss B."/>
            <person name="Renner T."/>
            <person name="Rombauts S."/>
            <person name="Rushton P."/>
            <person name="Sanderfoot A."/>
            <person name="Schween G."/>
            <person name="Shiu S.-H."/>
            <person name="Stueber K."/>
            <person name="Theodoulou F.L."/>
            <person name="Tu H."/>
            <person name="Van de Peer Y."/>
            <person name="Verrier P.J."/>
            <person name="Waters E."/>
            <person name="Wood A."/>
            <person name="Yang L."/>
            <person name="Cove D."/>
            <person name="Cuming A."/>
            <person name="Hasebe M."/>
            <person name="Lucas S."/>
            <person name="Mishler D.B."/>
            <person name="Reski R."/>
            <person name="Grigoriev I."/>
            <person name="Quatrano R.S."/>
            <person name="Boore J.L."/>
        </authorList>
    </citation>
    <scope>NUCLEOTIDE SEQUENCE [LARGE SCALE GENOMIC DNA]</scope>
    <source>
        <strain evidence="3 4">cv. Gransden 2004</strain>
    </source>
</reference>
<organism evidence="2">
    <name type="scientific">Physcomitrium patens</name>
    <name type="common">Spreading-leaved earth moss</name>
    <name type="synonym">Physcomitrella patens</name>
    <dbReference type="NCBI Taxonomy" id="3218"/>
    <lineage>
        <taxon>Eukaryota</taxon>
        <taxon>Viridiplantae</taxon>
        <taxon>Streptophyta</taxon>
        <taxon>Embryophyta</taxon>
        <taxon>Bryophyta</taxon>
        <taxon>Bryophytina</taxon>
        <taxon>Bryopsida</taxon>
        <taxon>Funariidae</taxon>
        <taxon>Funariales</taxon>
        <taxon>Funariaceae</taxon>
        <taxon>Physcomitrium</taxon>
    </lineage>
</organism>
<dbReference type="InParanoid" id="A0A2K1LAE6"/>
<reference evidence="2 4" key="2">
    <citation type="journal article" date="2018" name="Plant J.">
        <title>The Physcomitrella patens chromosome-scale assembly reveals moss genome structure and evolution.</title>
        <authorList>
            <person name="Lang D."/>
            <person name="Ullrich K.K."/>
            <person name="Murat F."/>
            <person name="Fuchs J."/>
            <person name="Jenkins J."/>
            <person name="Haas F.B."/>
            <person name="Piednoel M."/>
            <person name="Gundlach H."/>
            <person name="Van Bel M."/>
            <person name="Meyberg R."/>
            <person name="Vives C."/>
            <person name="Morata J."/>
            <person name="Symeonidi A."/>
            <person name="Hiss M."/>
            <person name="Muchero W."/>
            <person name="Kamisugi Y."/>
            <person name="Saleh O."/>
            <person name="Blanc G."/>
            <person name="Decker E.L."/>
            <person name="van Gessel N."/>
            <person name="Grimwood J."/>
            <person name="Hayes R.D."/>
            <person name="Graham S.W."/>
            <person name="Gunter L.E."/>
            <person name="McDaniel S.F."/>
            <person name="Hoernstein S.N.W."/>
            <person name="Larsson A."/>
            <person name="Li F.W."/>
            <person name="Perroud P.F."/>
            <person name="Phillips J."/>
            <person name="Ranjan P."/>
            <person name="Rokshar D.S."/>
            <person name="Rothfels C.J."/>
            <person name="Schneider L."/>
            <person name="Shu S."/>
            <person name="Stevenson D.W."/>
            <person name="Thummler F."/>
            <person name="Tillich M."/>
            <person name="Villarreal Aguilar J.C."/>
            <person name="Widiez T."/>
            <person name="Wong G.K."/>
            <person name="Wymore A."/>
            <person name="Zhang Y."/>
            <person name="Zimmer A.D."/>
            <person name="Quatrano R.S."/>
            <person name="Mayer K.F.X."/>
            <person name="Goodstein D."/>
            <person name="Casacuberta J.M."/>
            <person name="Vandepoele K."/>
            <person name="Reski R."/>
            <person name="Cuming A.C."/>
            <person name="Tuskan G.A."/>
            <person name="Maumus F."/>
            <person name="Salse J."/>
            <person name="Schmutz J."/>
            <person name="Rensing S.A."/>
        </authorList>
    </citation>
    <scope>NUCLEOTIDE SEQUENCE [LARGE SCALE GENOMIC DNA]</scope>
    <source>
        <strain evidence="3 4">cv. Gransden 2004</strain>
    </source>
</reference>
<feature type="region of interest" description="Disordered" evidence="1">
    <location>
        <begin position="1"/>
        <end position="23"/>
    </location>
</feature>
<dbReference type="EMBL" id="ABEU02000001">
    <property type="protein sequence ID" value="PNR62996.1"/>
    <property type="molecule type" value="Genomic_DNA"/>
</dbReference>
<dbReference type="Proteomes" id="UP000006727">
    <property type="component" value="Chromosome 1"/>
</dbReference>
<dbReference type="EnsemblPlants" id="Pp3c1_31068V3.1">
    <property type="protein sequence ID" value="PAC:32970413.CDS.1"/>
    <property type="gene ID" value="Pp3c1_31068"/>
</dbReference>
<protein>
    <submittedName>
        <fullName evidence="2 3">Uncharacterized protein</fullName>
    </submittedName>
</protein>